<organism evidence="2 3">
    <name type="scientific">Tsukamurella soli</name>
    <dbReference type="NCBI Taxonomy" id="644556"/>
    <lineage>
        <taxon>Bacteria</taxon>
        <taxon>Bacillati</taxon>
        <taxon>Actinomycetota</taxon>
        <taxon>Actinomycetes</taxon>
        <taxon>Mycobacteriales</taxon>
        <taxon>Tsukamurellaceae</taxon>
        <taxon>Tsukamurella</taxon>
    </lineage>
</organism>
<name>A0ABP8JWE2_9ACTN</name>
<proteinExistence type="predicted"/>
<keyword evidence="3" id="KW-1185">Reference proteome</keyword>
<reference evidence="3" key="1">
    <citation type="journal article" date="2019" name="Int. J. Syst. Evol. Microbiol.">
        <title>The Global Catalogue of Microorganisms (GCM) 10K type strain sequencing project: providing services to taxonomists for standard genome sequencing and annotation.</title>
        <authorList>
            <consortium name="The Broad Institute Genomics Platform"/>
            <consortium name="The Broad Institute Genome Sequencing Center for Infectious Disease"/>
            <person name="Wu L."/>
            <person name="Ma J."/>
        </authorList>
    </citation>
    <scope>NUCLEOTIDE SEQUENCE [LARGE SCALE GENOMIC DNA]</scope>
    <source>
        <strain evidence="3">JCM 17688</strain>
    </source>
</reference>
<dbReference type="EMBL" id="BAABFR010000053">
    <property type="protein sequence ID" value="GAA4397042.1"/>
    <property type="molecule type" value="Genomic_DNA"/>
</dbReference>
<comment type="caution">
    <text evidence="2">The sequence shown here is derived from an EMBL/GenBank/DDBJ whole genome shotgun (WGS) entry which is preliminary data.</text>
</comment>
<evidence type="ECO:0000313" key="3">
    <source>
        <dbReference type="Proteomes" id="UP001500635"/>
    </source>
</evidence>
<dbReference type="SMART" id="SM00347">
    <property type="entry name" value="HTH_MARR"/>
    <property type="match status" value="1"/>
</dbReference>
<sequence>MIDRPDLLALVAPLARALRRIEDECADAEELTMWQYAILSAAEQIAAPSQRAIAERLSYSVNRIVGDIDLLADRGLVIRERGADRRAYSLVVTPDGARVTATIRAAIHRREDELLAHLANAERATLRTLLAAATHHPAHSTD</sequence>
<feature type="domain" description="HTH marR-type" evidence="1">
    <location>
        <begin position="4"/>
        <end position="135"/>
    </location>
</feature>
<dbReference type="RefSeq" id="WP_344997750.1">
    <property type="nucleotide sequence ID" value="NZ_BAABFR010000053.1"/>
</dbReference>
<dbReference type="PANTHER" id="PTHR33164:SF43">
    <property type="entry name" value="HTH-TYPE TRANSCRIPTIONAL REPRESSOR YETL"/>
    <property type="match status" value="1"/>
</dbReference>
<dbReference type="InterPro" id="IPR036390">
    <property type="entry name" value="WH_DNA-bd_sf"/>
</dbReference>
<dbReference type="SUPFAM" id="SSF46785">
    <property type="entry name" value="Winged helix' DNA-binding domain"/>
    <property type="match status" value="1"/>
</dbReference>
<dbReference type="InterPro" id="IPR000835">
    <property type="entry name" value="HTH_MarR-typ"/>
</dbReference>
<accession>A0ABP8JWE2</accession>
<dbReference type="InterPro" id="IPR039422">
    <property type="entry name" value="MarR/SlyA-like"/>
</dbReference>
<protein>
    <recommendedName>
        <fullName evidence="1">HTH marR-type domain-containing protein</fullName>
    </recommendedName>
</protein>
<dbReference type="Gene3D" id="1.10.10.10">
    <property type="entry name" value="Winged helix-like DNA-binding domain superfamily/Winged helix DNA-binding domain"/>
    <property type="match status" value="1"/>
</dbReference>
<evidence type="ECO:0000313" key="2">
    <source>
        <dbReference type="EMBL" id="GAA4397042.1"/>
    </source>
</evidence>
<dbReference type="PANTHER" id="PTHR33164">
    <property type="entry name" value="TRANSCRIPTIONAL REGULATOR, MARR FAMILY"/>
    <property type="match status" value="1"/>
</dbReference>
<evidence type="ECO:0000259" key="1">
    <source>
        <dbReference type="PROSITE" id="PS50995"/>
    </source>
</evidence>
<dbReference type="InterPro" id="IPR036388">
    <property type="entry name" value="WH-like_DNA-bd_sf"/>
</dbReference>
<dbReference type="Proteomes" id="UP001500635">
    <property type="component" value="Unassembled WGS sequence"/>
</dbReference>
<dbReference type="PROSITE" id="PS50995">
    <property type="entry name" value="HTH_MARR_2"/>
    <property type="match status" value="1"/>
</dbReference>
<gene>
    <name evidence="2" type="ORF">GCM10023147_32020</name>
</gene>